<proteinExistence type="predicted"/>
<gene>
    <name evidence="1" type="ORF">LCGC14_2763840</name>
</gene>
<comment type="caution">
    <text evidence="1">The sequence shown here is derived from an EMBL/GenBank/DDBJ whole genome shotgun (WGS) entry which is preliminary data.</text>
</comment>
<dbReference type="AlphaFoldDB" id="A0A0F8YY59"/>
<organism evidence="1">
    <name type="scientific">marine sediment metagenome</name>
    <dbReference type="NCBI Taxonomy" id="412755"/>
    <lineage>
        <taxon>unclassified sequences</taxon>
        <taxon>metagenomes</taxon>
        <taxon>ecological metagenomes</taxon>
    </lineage>
</organism>
<protein>
    <submittedName>
        <fullName evidence="1">Uncharacterized protein</fullName>
    </submittedName>
</protein>
<reference evidence="1" key="1">
    <citation type="journal article" date="2015" name="Nature">
        <title>Complex archaea that bridge the gap between prokaryotes and eukaryotes.</title>
        <authorList>
            <person name="Spang A."/>
            <person name="Saw J.H."/>
            <person name="Jorgensen S.L."/>
            <person name="Zaremba-Niedzwiedzka K."/>
            <person name="Martijn J."/>
            <person name="Lind A.E."/>
            <person name="van Eijk R."/>
            <person name="Schleper C."/>
            <person name="Guy L."/>
            <person name="Ettema T.J."/>
        </authorList>
    </citation>
    <scope>NUCLEOTIDE SEQUENCE</scope>
</reference>
<sequence length="46" mass="5482">MTDTIKHTNYKITPNCSCNSCNPQRYHSIKRKKNAKEDFEEQINHD</sequence>
<dbReference type="EMBL" id="LAZR01050872">
    <property type="protein sequence ID" value="KKK86377.1"/>
    <property type="molecule type" value="Genomic_DNA"/>
</dbReference>
<evidence type="ECO:0000313" key="1">
    <source>
        <dbReference type="EMBL" id="KKK86377.1"/>
    </source>
</evidence>
<name>A0A0F8YY59_9ZZZZ</name>
<accession>A0A0F8YY59</accession>